<reference evidence="1" key="2">
    <citation type="journal article" date="2015" name="Data Brief">
        <title>Shoot transcriptome of the giant reed, Arundo donax.</title>
        <authorList>
            <person name="Barrero R.A."/>
            <person name="Guerrero F.D."/>
            <person name="Moolhuijzen P."/>
            <person name="Goolsby J.A."/>
            <person name="Tidwell J."/>
            <person name="Bellgard S.E."/>
            <person name="Bellgard M.I."/>
        </authorList>
    </citation>
    <scope>NUCLEOTIDE SEQUENCE</scope>
    <source>
        <tissue evidence="1">Shoot tissue taken approximately 20 cm above the soil surface</tissue>
    </source>
</reference>
<organism evidence="1">
    <name type="scientific">Arundo donax</name>
    <name type="common">Giant reed</name>
    <name type="synonym">Donax arundinaceus</name>
    <dbReference type="NCBI Taxonomy" id="35708"/>
    <lineage>
        <taxon>Eukaryota</taxon>
        <taxon>Viridiplantae</taxon>
        <taxon>Streptophyta</taxon>
        <taxon>Embryophyta</taxon>
        <taxon>Tracheophyta</taxon>
        <taxon>Spermatophyta</taxon>
        <taxon>Magnoliopsida</taxon>
        <taxon>Liliopsida</taxon>
        <taxon>Poales</taxon>
        <taxon>Poaceae</taxon>
        <taxon>PACMAD clade</taxon>
        <taxon>Arundinoideae</taxon>
        <taxon>Arundineae</taxon>
        <taxon>Arundo</taxon>
    </lineage>
</organism>
<sequence>MKQLYLFSSTQYFCVATSTNTLQ</sequence>
<dbReference type="EMBL" id="GBRH01186779">
    <property type="protein sequence ID" value="JAE11117.1"/>
    <property type="molecule type" value="Transcribed_RNA"/>
</dbReference>
<proteinExistence type="predicted"/>
<evidence type="ECO:0000313" key="1">
    <source>
        <dbReference type="EMBL" id="JAE11117.1"/>
    </source>
</evidence>
<name>A0A0A9FFP0_ARUDO</name>
<reference evidence="1" key="1">
    <citation type="submission" date="2014-09" db="EMBL/GenBank/DDBJ databases">
        <authorList>
            <person name="Magalhaes I.L.F."/>
            <person name="Oliveira U."/>
            <person name="Santos F.R."/>
            <person name="Vidigal T.H.D.A."/>
            <person name="Brescovit A.D."/>
            <person name="Santos A.J."/>
        </authorList>
    </citation>
    <scope>NUCLEOTIDE SEQUENCE</scope>
    <source>
        <tissue evidence="1">Shoot tissue taken approximately 20 cm above the soil surface</tissue>
    </source>
</reference>
<dbReference type="AlphaFoldDB" id="A0A0A9FFP0"/>
<protein>
    <submittedName>
        <fullName evidence="1">Uncharacterized protein</fullName>
    </submittedName>
</protein>
<accession>A0A0A9FFP0</accession>